<dbReference type="Pfam" id="PF16391">
    <property type="entry name" value="DUF5000"/>
    <property type="match status" value="1"/>
</dbReference>
<feature type="domain" description="DUF4959" evidence="2">
    <location>
        <begin position="25"/>
        <end position="131"/>
    </location>
</feature>
<dbReference type="OrthoDB" id="1312186at2"/>
<dbReference type="PROSITE" id="PS51257">
    <property type="entry name" value="PROKAR_LIPOPROTEIN"/>
    <property type="match status" value="1"/>
</dbReference>
<dbReference type="Proteomes" id="UP000252081">
    <property type="component" value="Unassembled WGS sequence"/>
</dbReference>
<dbReference type="RefSeq" id="WP_113951645.1">
    <property type="nucleotide sequence ID" value="NZ_QNQU01000031.1"/>
</dbReference>
<organism evidence="5 6">
    <name type="scientific">Pedobacter miscanthi</name>
    <dbReference type="NCBI Taxonomy" id="2259170"/>
    <lineage>
        <taxon>Bacteria</taxon>
        <taxon>Pseudomonadati</taxon>
        <taxon>Bacteroidota</taxon>
        <taxon>Sphingobacteriia</taxon>
        <taxon>Sphingobacteriales</taxon>
        <taxon>Sphingobacteriaceae</taxon>
        <taxon>Pedobacter</taxon>
    </lineage>
</organism>
<feature type="signal peptide" evidence="1">
    <location>
        <begin position="1"/>
        <end position="25"/>
    </location>
</feature>
<dbReference type="InterPro" id="IPR032164">
    <property type="entry name" value="DUF5000"/>
</dbReference>
<feature type="domain" description="DUF5000" evidence="3">
    <location>
        <begin position="273"/>
        <end position="405"/>
    </location>
</feature>
<name>A0A366KMK6_9SPHI</name>
<evidence type="ECO:0000259" key="4">
    <source>
        <dbReference type="Pfam" id="PF17166"/>
    </source>
</evidence>
<feature type="domain" description="DUF5126" evidence="4">
    <location>
        <begin position="133"/>
        <end position="235"/>
    </location>
</feature>
<feature type="chain" id="PRO_5016652562" description="DUF4959 domain-containing protein" evidence="1">
    <location>
        <begin position="26"/>
        <end position="408"/>
    </location>
</feature>
<evidence type="ECO:0000259" key="3">
    <source>
        <dbReference type="Pfam" id="PF16391"/>
    </source>
</evidence>
<protein>
    <recommendedName>
        <fullName evidence="7">DUF4959 domain-containing protein</fullName>
    </recommendedName>
</protein>
<dbReference type="Gene3D" id="2.60.120.260">
    <property type="entry name" value="Galactose-binding domain-like"/>
    <property type="match status" value="1"/>
</dbReference>
<proteinExistence type="predicted"/>
<dbReference type="EMBL" id="QNQU01000031">
    <property type="protein sequence ID" value="RBQ02728.1"/>
    <property type="molecule type" value="Genomic_DNA"/>
</dbReference>
<dbReference type="Pfam" id="PF17166">
    <property type="entry name" value="DUF5126"/>
    <property type="match status" value="1"/>
</dbReference>
<keyword evidence="1" id="KW-0732">Signal</keyword>
<evidence type="ECO:0000259" key="2">
    <source>
        <dbReference type="Pfam" id="PF16323"/>
    </source>
</evidence>
<gene>
    <name evidence="5" type="ORF">DRW42_25160</name>
</gene>
<dbReference type="AlphaFoldDB" id="A0A366KMK6"/>
<dbReference type="Pfam" id="PF16323">
    <property type="entry name" value="DUF4959"/>
    <property type="match status" value="1"/>
</dbReference>
<sequence>MKKINYRKNLVFLTLAVALVTLFFASCKTEENSFQAVSDDMTKPGPVSNAKVENINGAARITYSLPNSKNLLYVLARYAINDNRTRETKSSYYTDTIMVDGFAREKDYDVTLYAVSRANVMSDPVVVKVHPKTPNYIAVNTAFNITPDFGGASFFGLNPNRAALSVHLLVYNDKTKSFDEQDPEYVSSDTIDVSIRNLNPVPYKVGVYTKDRFGNTSDTVIKTLTPLFETLLDKSKMATYRLPSDAPIYPGWDFKYFFDGSLGEPGWHTLSSPRTFGTMSLGVNAKISRFVIWQRPNEYYGYQNTRKFTFWGSTKTNPADSPLPTGSAEGTVAGDWVNLGNFVFPNPPSGLAPNQANDADKAFVAKGVNFKMPRTAQPVKYLRYEVTQTWGGLDYVHALEINLYGSVQ</sequence>
<evidence type="ECO:0008006" key="7">
    <source>
        <dbReference type="Google" id="ProtNLM"/>
    </source>
</evidence>
<keyword evidence="6" id="KW-1185">Reference proteome</keyword>
<evidence type="ECO:0000313" key="5">
    <source>
        <dbReference type="EMBL" id="RBQ02728.1"/>
    </source>
</evidence>
<accession>A0A366KMK6</accession>
<comment type="caution">
    <text evidence="5">The sequence shown here is derived from an EMBL/GenBank/DDBJ whole genome shotgun (WGS) entry which is preliminary data.</text>
</comment>
<evidence type="ECO:0000313" key="6">
    <source>
        <dbReference type="Proteomes" id="UP000252081"/>
    </source>
</evidence>
<dbReference type="InterPro" id="IPR033431">
    <property type="entry name" value="DUF5126"/>
</dbReference>
<reference evidence="5 6" key="1">
    <citation type="submission" date="2018-07" db="EMBL/GenBank/DDBJ databases">
        <title>A draft genome of a endophytic bacteria, a new species of Pedobacter.</title>
        <authorList>
            <person name="Zhang Z.D."/>
            <person name="Chen Z.J."/>
        </authorList>
    </citation>
    <scope>NUCLEOTIDE SEQUENCE [LARGE SCALE GENOMIC DNA]</scope>
    <source>
        <strain evidence="5 6">RS10</strain>
    </source>
</reference>
<evidence type="ECO:0000256" key="1">
    <source>
        <dbReference type="SAM" id="SignalP"/>
    </source>
</evidence>
<dbReference type="InterPro" id="IPR032527">
    <property type="entry name" value="DUF4959"/>
</dbReference>